<organism evidence="1">
    <name type="scientific">bioreactor metagenome</name>
    <dbReference type="NCBI Taxonomy" id="1076179"/>
    <lineage>
        <taxon>unclassified sequences</taxon>
        <taxon>metagenomes</taxon>
        <taxon>ecological metagenomes</taxon>
    </lineage>
</organism>
<reference evidence="1" key="1">
    <citation type="submission" date="2019-08" db="EMBL/GenBank/DDBJ databases">
        <authorList>
            <person name="Kucharzyk K."/>
            <person name="Murdoch R.W."/>
            <person name="Higgins S."/>
            <person name="Loffler F."/>
        </authorList>
    </citation>
    <scope>NUCLEOTIDE SEQUENCE</scope>
</reference>
<dbReference type="EMBL" id="VSSQ01067267">
    <property type="protein sequence ID" value="MPN19667.1"/>
    <property type="molecule type" value="Genomic_DNA"/>
</dbReference>
<evidence type="ECO:0000313" key="1">
    <source>
        <dbReference type="EMBL" id="MPN19667.1"/>
    </source>
</evidence>
<sequence length="216" mass="23211">MHLPAQHIGHGGCAALVGNVLQLGARHHVEQLGRQMRATAIAGRGVAQRLRSRFGERDQLPHVVGRHRRMGHQKHGEQGRKADRHKVLFDVVGQLVHQGLIDGVVDGAHEQAVAIGGLACRRRCAHHATRTWAVVDDGGHVPQLAQLVCTGARRGVHRASRGERHDELHGLGRPGIAGQCGERLRRPAQHSSGQQVAAAQSVCGRKIGLDAHVASP</sequence>
<name>A0A645FYQ7_9ZZZZ</name>
<comment type="caution">
    <text evidence="1">The sequence shown here is derived from an EMBL/GenBank/DDBJ whole genome shotgun (WGS) entry which is preliminary data.</text>
</comment>
<dbReference type="AlphaFoldDB" id="A0A645FYQ7"/>
<accession>A0A645FYQ7</accession>
<gene>
    <name evidence="1" type="ORF">SDC9_167039</name>
</gene>
<proteinExistence type="predicted"/>
<protein>
    <submittedName>
        <fullName evidence="1">Uncharacterized protein</fullName>
    </submittedName>
</protein>